<evidence type="ECO:0000313" key="2">
    <source>
        <dbReference type="EMBL" id="CEK62385.1"/>
    </source>
</evidence>
<proteinExistence type="predicted"/>
<gene>
    <name evidence="2" type="primary">ORF45035</name>
</gene>
<feature type="non-terminal residue" evidence="2">
    <location>
        <position position="126"/>
    </location>
</feature>
<organism evidence="2">
    <name type="scientific">Arion vulgaris</name>
    <dbReference type="NCBI Taxonomy" id="1028688"/>
    <lineage>
        <taxon>Eukaryota</taxon>
        <taxon>Metazoa</taxon>
        <taxon>Spiralia</taxon>
        <taxon>Lophotrochozoa</taxon>
        <taxon>Mollusca</taxon>
        <taxon>Gastropoda</taxon>
        <taxon>Heterobranchia</taxon>
        <taxon>Euthyneura</taxon>
        <taxon>Panpulmonata</taxon>
        <taxon>Eupulmonata</taxon>
        <taxon>Stylommatophora</taxon>
        <taxon>Helicina</taxon>
        <taxon>Arionoidea</taxon>
        <taxon>Arionidae</taxon>
        <taxon>Arion</taxon>
    </lineage>
</organism>
<protein>
    <submittedName>
        <fullName evidence="2">Uncharacterized protein</fullName>
    </submittedName>
</protein>
<reference evidence="2" key="1">
    <citation type="submission" date="2014-12" db="EMBL/GenBank/DDBJ databases">
        <title>Insight into the proteome of Arion vulgaris.</title>
        <authorList>
            <person name="Aradska J."/>
            <person name="Bulat T."/>
            <person name="Smidak R."/>
            <person name="Sarate P."/>
            <person name="Gangsoo J."/>
            <person name="Sialana F."/>
            <person name="Bilban M."/>
            <person name="Lubec G."/>
        </authorList>
    </citation>
    <scope>NUCLEOTIDE SEQUENCE</scope>
    <source>
        <tissue evidence="2">Skin</tissue>
    </source>
</reference>
<dbReference type="AlphaFoldDB" id="A0A0B6Z3V5"/>
<feature type="region of interest" description="Disordered" evidence="1">
    <location>
        <begin position="104"/>
        <end position="126"/>
    </location>
</feature>
<evidence type="ECO:0000256" key="1">
    <source>
        <dbReference type="SAM" id="MobiDB-lite"/>
    </source>
</evidence>
<name>A0A0B6Z3V5_9EUPU</name>
<sequence length="126" mass="13909">LDRHTTVAFTLVDKIYGKHPEIVKDGFWNDVTPDVPYTESSAGSIRPIFLGSTFNIEPPAHDSDKLLIADRDHINQHEWTGRPRGKSFMSDSLMSLLHIRHQHPAGGSQTTLESDGSGHGHITSNG</sequence>
<feature type="non-terminal residue" evidence="2">
    <location>
        <position position="1"/>
    </location>
</feature>
<dbReference type="EMBL" id="HACG01015520">
    <property type="protein sequence ID" value="CEK62385.1"/>
    <property type="molecule type" value="Transcribed_RNA"/>
</dbReference>
<accession>A0A0B6Z3V5</accession>